<comment type="caution">
    <text evidence="1">The sequence shown here is derived from an EMBL/GenBank/DDBJ whole genome shotgun (WGS) entry which is preliminary data.</text>
</comment>
<reference evidence="1 2" key="1">
    <citation type="journal article" date="2023" name="Sci. Data">
        <title>Genome assembly of the Korean intertidal mud-creeper Batillaria attramentaria.</title>
        <authorList>
            <person name="Patra A.K."/>
            <person name="Ho P.T."/>
            <person name="Jun S."/>
            <person name="Lee S.J."/>
            <person name="Kim Y."/>
            <person name="Won Y.J."/>
        </authorList>
    </citation>
    <scope>NUCLEOTIDE SEQUENCE [LARGE SCALE GENOMIC DNA]</scope>
    <source>
        <strain evidence="1">Wonlab-2016</strain>
    </source>
</reference>
<proteinExistence type="predicted"/>
<dbReference type="EMBL" id="JACVVK020000086">
    <property type="protein sequence ID" value="KAK7494156.1"/>
    <property type="molecule type" value="Genomic_DNA"/>
</dbReference>
<evidence type="ECO:0000313" key="1">
    <source>
        <dbReference type="EMBL" id="KAK7494156.1"/>
    </source>
</evidence>
<organism evidence="1 2">
    <name type="scientific">Batillaria attramentaria</name>
    <dbReference type="NCBI Taxonomy" id="370345"/>
    <lineage>
        <taxon>Eukaryota</taxon>
        <taxon>Metazoa</taxon>
        <taxon>Spiralia</taxon>
        <taxon>Lophotrochozoa</taxon>
        <taxon>Mollusca</taxon>
        <taxon>Gastropoda</taxon>
        <taxon>Caenogastropoda</taxon>
        <taxon>Sorbeoconcha</taxon>
        <taxon>Cerithioidea</taxon>
        <taxon>Batillariidae</taxon>
        <taxon>Batillaria</taxon>
    </lineage>
</organism>
<name>A0ABD0L3Q3_9CAEN</name>
<protein>
    <submittedName>
        <fullName evidence="1">Uncharacterized protein</fullName>
    </submittedName>
</protein>
<dbReference type="Proteomes" id="UP001519460">
    <property type="component" value="Unassembled WGS sequence"/>
</dbReference>
<dbReference type="AlphaFoldDB" id="A0ABD0L3Q3"/>
<gene>
    <name evidence="1" type="ORF">BaRGS_00014629</name>
</gene>
<accession>A0ABD0L3Q3</accession>
<evidence type="ECO:0000313" key="2">
    <source>
        <dbReference type="Proteomes" id="UP001519460"/>
    </source>
</evidence>
<sequence>MTVAGDASCWRYSQCQQSHVYHHKPIHPLSLHLSCGSQLTAIAASMTSRSSCGDMFCAFKTQPLSFPRNYFWLGVSDGRRQTLMAEAPRTEGTGGKGYSTLWRQSQGNGRNINFNSMPARLWRGEG</sequence>
<keyword evidence="2" id="KW-1185">Reference proteome</keyword>